<protein>
    <recommendedName>
        <fullName evidence="3">Endonuclease/exonuclease/phosphatase domain-containing protein</fullName>
    </recommendedName>
</protein>
<dbReference type="Gene3D" id="3.60.10.10">
    <property type="entry name" value="Endonuclease/exonuclease/phosphatase"/>
    <property type="match status" value="1"/>
</dbReference>
<dbReference type="PANTHER" id="PTHR33710:SF77">
    <property type="entry name" value="DNASE I-LIKE SUPERFAMILY PROTEIN"/>
    <property type="match status" value="1"/>
</dbReference>
<evidence type="ECO:0000313" key="2">
    <source>
        <dbReference type="Proteomes" id="UP001311915"/>
    </source>
</evidence>
<dbReference type="AlphaFoldDB" id="A0AAV9LNY2"/>
<dbReference type="InterPro" id="IPR036691">
    <property type="entry name" value="Endo/exonu/phosph_ase_sf"/>
</dbReference>
<dbReference type="SUPFAM" id="SSF56219">
    <property type="entry name" value="DNase I-like"/>
    <property type="match status" value="1"/>
</dbReference>
<keyword evidence="2" id="KW-1185">Reference proteome</keyword>
<name>A0AAV9LNY2_9SOLN</name>
<gene>
    <name evidence="1" type="ORF">R3W88_032275</name>
</gene>
<evidence type="ECO:0008006" key="3">
    <source>
        <dbReference type="Google" id="ProtNLM"/>
    </source>
</evidence>
<dbReference type="Proteomes" id="UP001311915">
    <property type="component" value="Unassembled WGS sequence"/>
</dbReference>
<proteinExistence type="predicted"/>
<dbReference type="PANTHER" id="PTHR33710">
    <property type="entry name" value="BNAC02G09200D PROTEIN"/>
    <property type="match status" value="1"/>
</dbReference>
<comment type="caution">
    <text evidence="1">The sequence shown here is derived from an EMBL/GenBank/DDBJ whole genome shotgun (WGS) entry which is preliminary data.</text>
</comment>
<reference evidence="1 2" key="1">
    <citation type="submission" date="2023-10" db="EMBL/GenBank/DDBJ databases">
        <title>Genome-Wide Identification Analysis in wild type Solanum Pinnatisectum Reveals Some Genes Defensing Phytophthora Infestans.</title>
        <authorList>
            <person name="Sun C."/>
        </authorList>
    </citation>
    <scope>NUCLEOTIDE SEQUENCE [LARGE SCALE GENOMIC DNA]</scope>
    <source>
        <strain evidence="1">LQN</strain>
        <tissue evidence="1">Leaf</tissue>
    </source>
</reference>
<accession>A0AAV9LNY2</accession>
<dbReference type="EMBL" id="JAWPEI010000005">
    <property type="protein sequence ID" value="KAK4727358.1"/>
    <property type="molecule type" value="Genomic_DNA"/>
</dbReference>
<sequence>MANWGGGDFNDLLNNKDKFGGNLLNQSRTRDFWDIVNYCEFIDLGFKGSKYTWANKRYSNRDSLIFERLDHFFAIVRHLPKTYLDHCPIMISLLKNNPSTAARIFRFETMWCSYPDLPSLIENAWSTNINLIQATCQFEVDVSTWNRHTFRNIFKRKNSILRRLEGIHNSPNCPGSPFLVELELDLIKSYNDILKQK</sequence>
<organism evidence="1 2">
    <name type="scientific">Solanum pinnatisectum</name>
    <name type="common">tansyleaf nightshade</name>
    <dbReference type="NCBI Taxonomy" id="50273"/>
    <lineage>
        <taxon>Eukaryota</taxon>
        <taxon>Viridiplantae</taxon>
        <taxon>Streptophyta</taxon>
        <taxon>Embryophyta</taxon>
        <taxon>Tracheophyta</taxon>
        <taxon>Spermatophyta</taxon>
        <taxon>Magnoliopsida</taxon>
        <taxon>eudicotyledons</taxon>
        <taxon>Gunneridae</taxon>
        <taxon>Pentapetalae</taxon>
        <taxon>asterids</taxon>
        <taxon>lamiids</taxon>
        <taxon>Solanales</taxon>
        <taxon>Solanaceae</taxon>
        <taxon>Solanoideae</taxon>
        <taxon>Solaneae</taxon>
        <taxon>Solanum</taxon>
    </lineage>
</organism>
<evidence type="ECO:0000313" key="1">
    <source>
        <dbReference type="EMBL" id="KAK4727358.1"/>
    </source>
</evidence>